<comment type="caution">
    <text evidence="1">The sequence shown here is derived from an EMBL/GenBank/DDBJ whole genome shotgun (WGS) entry which is preliminary data.</text>
</comment>
<gene>
    <name evidence="1" type="ORF">LCGC14_1003070</name>
</gene>
<organism evidence="1">
    <name type="scientific">marine sediment metagenome</name>
    <dbReference type="NCBI Taxonomy" id="412755"/>
    <lineage>
        <taxon>unclassified sequences</taxon>
        <taxon>metagenomes</taxon>
        <taxon>ecological metagenomes</taxon>
    </lineage>
</organism>
<protein>
    <submittedName>
        <fullName evidence="1">Uncharacterized protein</fullName>
    </submittedName>
</protein>
<dbReference type="AlphaFoldDB" id="A0A0F9NNW5"/>
<dbReference type="EMBL" id="LAZR01003888">
    <property type="protein sequence ID" value="KKN13757.1"/>
    <property type="molecule type" value="Genomic_DNA"/>
</dbReference>
<sequence length="67" mass="7678">MTVRTPEQWQRNFNAMIVQRWGEIVLDRATCDWVIDRFADTAICRTHGEVVDGLGSKHFPGNGDEET</sequence>
<evidence type="ECO:0000313" key="1">
    <source>
        <dbReference type="EMBL" id="KKN13757.1"/>
    </source>
</evidence>
<reference evidence="1" key="1">
    <citation type="journal article" date="2015" name="Nature">
        <title>Complex archaea that bridge the gap between prokaryotes and eukaryotes.</title>
        <authorList>
            <person name="Spang A."/>
            <person name="Saw J.H."/>
            <person name="Jorgensen S.L."/>
            <person name="Zaremba-Niedzwiedzka K."/>
            <person name="Martijn J."/>
            <person name="Lind A.E."/>
            <person name="van Eijk R."/>
            <person name="Schleper C."/>
            <person name="Guy L."/>
            <person name="Ettema T.J."/>
        </authorList>
    </citation>
    <scope>NUCLEOTIDE SEQUENCE</scope>
</reference>
<name>A0A0F9NNW5_9ZZZZ</name>
<accession>A0A0F9NNW5</accession>
<proteinExistence type="predicted"/>